<name>A0A9K3L9Y4_9STRA</name>
<dbReference type="Proteomes" id="UP000693970">
    <property type="component" value="Unassembled WGS sequence"/>
</dbReference>
<feature type="region of interest" description="Disordered" evidence="1">
    <location>
        <begin position="240"/>
        <end position="259"/>
    </location>
</feature>
<reference evidence="2" key="2">
    <citation type="submission" date="2021-04" db="EMBL/GenBank/DDBJ databases">
        <authorList>
            <person name="Podell S."/>
        </authorList>
    </citation>
    <scope>NUCLEOTIDE SEQUENCE</scope>
    <source>
        <strain evidence="2">Hildebrandi</strain>
    </source>
</reference>
<gene>
    <name evidence="2" type="ORF">IV203_002174</name>
</gene>
<feature type="region of interest" description="Disordered" evidence="1">
    <location>
        <begin position="65"/>
        <end position="88"/>
    </location>
</feature>
<dbReference type="OrthoDB" id="44673at2759"/>
<evidence type="ECO:0000256" key="1">
    <source>
        <dbReference type="SAM" id="MobiDB-lite"/>
    </source>
</evidence>
<feature type="compositionally biased region" description="Low complexity" evidence="1">
    <location>
        <begin position="65"/>
        <end position="81"/>
    </location>
</feature>
<feature type="compositionally biased region" description="Basic and acidic residues" evidence="1">
    <location>
        <begin position="242"/>
        <end position="251"/>
    </location>
</feature>
<accession>A0A9K3L9Y4</accession>
<dbReference type="AlphaFoldDB" id="A0A9K3L9Y4"/>
<protein>
    <submittedName>
        <fullName evidence="2">Uncharacterized protein</fullName>
    </submittedName>
</protein>
<comment type="caution">
    <text evidence="2">The sequence shown here is derived from an EMBL/GenBank/DDBJ whole genome shotgun (WGS) entry which is preliminary data.</text>
</comment>
<reference evidence="2" key="1">
    <citation type="journal article" date="2021" name="Sci. Rep.">
        <title>Diploid genomic architecture of Nitzschia inconspicua, an elite biomass production diatom.</title>
        <authorList>
            <person name="Oliver A."/>
            <person name="Podell S."/>
            <person name="Pinowska A."/>
            <person name="Traller J.C."/>
            <person name="Smith S.R."/>
            <person name="McClure R."/>
            <person name="Beliaev A."/>
            <person name="Bohutskyi P."/>
            <person name="Hill E.A."/>
            <person name="Rabines A."/>
            <person name="Zheng H."/>
            <person name="Allen L.Z."/>
            <person name="Kuo A."/>
            <person name="Grigoriev I.V."/>
            <person name="Allen A.E."/>
            <person name="Hazlebeck D."/>
            <person name="Allen E.E."/>
        </authorList>
    </citation>
    <scope>NUCLEOTIDE SEQUENCE</scope>
    <source>
        <strain evidence="2">Hildebrandi</strain>
    </source>
</reference>
<dbReference type="EMBL" id="JAGRRH010000015">
    <property type="protein sequence ID" value="KAG7357486.1"/>
    <property type="molecule type" value="Genomic_DNA"/>
</dbReference>
<evidence type="ECO:0000313" key="3">
    <source>
        <dbReference type="Proteomes" id="UP000693970"/>
    </source>
</evidence>
<sequence length="259" mass="28662">MSSILLRSAASASRRQLGRGGFGGGFFVVPESSSSVVRVVSVVAIPSSSSSCCYYSSSSPVLLSSPSSGSGSPSESSSSSGGISGWMKRRAERKQQERYMEQMERLSNMDVFTMENYREELKRGLSGFAANISFMQSKEIKMAKEVVQVVDTFIEVLGPNATAEDLIEMDRLQRLKVATAANKTLEEIAILVSQITNMDVMQKALRKRRLEGKPIPKDQDAMQAAIKKDAMQVLSKSQMELLRSRQEDAARRMARRRRK</sequence>
<organism evidence="2 3">
    <name type="scientific">Nitzschia inconspicua</name>
    <dbReference type="NCBI Taxonomy" id="303405"/>
    <lineage>
        <taxon>Eukaryota</taxon>
        <taxon>Sar</taxon>
        <taxon>Stramenopiles</taxon>
        <taxon>Ochrophyta</taxon>
        <taxon>Bacillariophyta</taxon>
        <taxon>Bacillariophyceae</taxon>
        <taxon>Bacillariophycidae</taxon>
        <taxon>Bacillariales</taxon>
        <taxon>Bacillariaceae</taxon>
        <taxon>Nitzschia</taxon>
    </lineage>
</organism>
<keyword evidence="3" id="KW-1185">Reference proteome</keyword>
<proteinExistence type="predicted"/>
<evidence type="ECO:0000313" key="2">
    <source>
        <dbReference type="EMBL" id="KAG7357486.1"/>
    </source>
</evidence>